<protein>
    <recommendedName>
        <fullName evidence="3">Nucleotidyltransferase family protein</fullName>
    </recommendedName>
</protein>
<accession>A0A1C6VV84</accession>
<reference evidence="2" key="1">
    <citation type="submission" date="2016-06" db="EMBL/GenBank/DDBJ databases">
        <authorList>
            <person name="Varghese N."/>
            <person name="Submissions Spin"/>
        </authorList>
    </citation>
    <scope>NUCLEOTIDE SEQUENCE [LARGE SCALE GENOMIC DNA]</scope>
    <source>
        <strain evidence="2">DSM 44151</strain>
    </source>
</reference>
<gene>
    <name evidence="1" type="ORF">GA0070603_5464</name>
</gene>
<dbReference type="InterPro" id="IPR009267">
    <property type="entry name" value="NTP_transf_6"/>
</dbReference>
<dbReference type="Proteomes" id="UP000198605">
    <property type="component" value="Unassembled WGS sequence"/>
</dbReference>
<organism evidence="1 2">
    <name type="scientific">Micromonospora chersina</name>
    <dbReference type="NCBI Taxonomy" id="47854"/>
    <lineage>
        <taxon>Bacteria</taxon>
        <taxon>Bacillati</taxon>
        <taxon>Actinomycetota</taxon>
        <taxon>Actinomycetes</taxon>
        <taxon>Micromonosporales</taxon>
        <taxon>Micromonosporaceae</taxon>
        <taxon>Micromonospora</taxon>
    </lineage>
</organism>
<dbReference type="AlphaFoldDB" id="A0A1C6VV84"/>
<dbReference type="STRING" id="47854.GA0070603_5464"/>
<dbReference type="GeneID" id="43282079"/>
<dbReference type="RefSeq" id="WP_091319477.1">
    <property type="nucleotide sequence ID" value="NZ_FMIB01000002.1"/>
</dbReference>
<dbReference type="PANTHER" id="PTHR39166">
    <property type="entry name" value="BLL1166 PROTEIN"/>
    <property type="match status" value="1"/>
</dbReference>
<keyword evidence="2" id="KW-1185">Reference proteome</keyword>
<dbReference type="OrthoDB" id="9805247at2"/>
<evidence type="ECO:0008006" key="3">
    <source>
        <dbReference type="Google" id="ProtNLM"/>
    </source>
</evidence>
<dbReference type="Pfam" id="PF06042">
    <property type="entry name" value="NTP_transf_6"/>
    <property type="match status" value="1"/>
</dbReference>
<evidence type="ECO:0000313" key="1">
    <source>
        <dbReference type="EMBL" id="SCL70269.1"/>
    </source>
</evidence>
<dbReference type="EMBL" id="FMIB01000002">
    <property type="protein sequence ID" value="SCL70269.1"/>
    <property type="molecule type" value="Genomic_DNA"/>
</dbReference>
<dbReference type="PANTHER" id="PTHR39166:SF1">
    <property type="entry name" value="BLL1166 PROTEIN"/>
    <property type="match status" value="1"/>
</dbReference>
<proteinExistence type="predicted"/>
<name>A0A1C6VV84_9ACTN</name>
<sequence>MSPTTEPSGPRTAELAELVAGCPWLLDVLVVVREAGLPDAWVGAGVLRDLVWGRRYGGGFDPRAVRDVDVAFFDPDDLTPSGDAAATELLRRRDPAIPWEATNQAAVHTWYESVFGVGPVDALRSVGEAVATWPETATCVAVRLDAAGTLHVCAPLGLDDLLDGVWRRNPRRVTVELSRARLARHDPGRRWPGVRILPP</sequence>
<evidence type="ECO:0000313" key="2">
    <source>
        <dbReference type="Proteomes" id="UP000198605"/>
    </source>
</evidence>